<comment type="caution">
    <text evidence="2">The sequence shown here is derived from an EMBL/GenBank/DDBJ whole genome shotgun (WGS) entry which is preliminary data.</text>
</comment>
<keyword evidence="1" id="KW-0472">Membrane</keyword>
<sequence length="270" mass="32174">MSFYKSRYIIPEEENEKSATVNKNNTVINKIFGIILLVQLFVIFLIWAVKKSQHSYLYIEPYEPVEHGTFEDDISTFSYICWSRINSMRDFYYIVISGSSGFGSPNNYNRIEGKEDLVYPSSTPNAPDSLNKWPDYLKEIYIKKKQLQTNLEWEEFSSRFQHAIMIHKAVSIYEYENTKTKEISKFIKEAIPFYNEKSNYYNEFMRWKKFYEMIRLIIEPLEKENIPLDFCHKKLCGIGFTVNYLSEVKKDEFEKVAEAFVTNCINEYKK</sequence>
<keyword evidence="1" id="KW-1133">Transmembrane helix</keyword>
<evidence type="ECO:0000313" key="2">
    <source>
        <dbReference type="EMBL" id="CAG8661096.1"/>
    </source>
</evidence>
<accession>A0A9N9H5X8</accession>
<organism evidence="2 3">
    <name type="scientific">Dentiscutata erythropus</name>
    <dbReference type="NCBI Taxonomy" id="1348616"/>
    <lineage>
        <taxon>Eukaryota</taxon>
        <taxon>Fungi</taxon>
        <taxon>Fungi incertae sedis</taxon>
        <taxon>Mucoromycota</taxon>
        <taxon>Glomeromycotina</taxon>
        <taxon>Glomeromycetes</taxon>
        <taxon>Diversisporales</taxon>
        <taxon>Gigasporaceae</taxon>
        <taxon>Dentiscutata</taxon>
    </lineage>
</organism>
<evidence type="ECO:0000256" key="1">
    <source>
        <dbReference type="SAM" id="Phobius"/>
    </source>
</evidence>
<proteinExistence type="predicted"/>
<dbReference type="Proteomes" id="UP000789405">
    <property type="component" value="Unassembled WGS sequence"/>
</dbReference>
<feature type="non-terminal residue" evidence="2">
    <location>
        <position position="270"/>
    </location>
</feature>
<dbReference type="EMBL" id="CAJVPY010006351">
    <property type="protein sequence ID" value="CAG8661096.1"/>
    <property type="molecule type" value="Genomic_DNA"/>
</dbReference>
<gene>
    <name evidence="2" type="ORF">DERYTH_LOCUS10718</name>
</gene>
<feature type="transmembrane region" description="Helical" evidence="1">
    <location>
        <begin position="31"/>
        <end position="49"/>
    </location>
</feature>
<name>A0A9N9H5X8_9GLOM</name>
<reference evidence="2" key="1">
    <citation type="submission" date="2021-06" db="EMBL/GenBank/DDBJ databases">
        <authorList>
            <person name="Kallberg Y."/>
            <person name="Tangrot J."/>
            <person name="Rosling A."/>
        </authorList>
    </citation>
    <scope>NUCLEOTIDE SEQUENCE</scope>
    <source>
        <strain evidence="2">MA453B</strain>
    </source>
</reference>
<keyword evidence="1" id="KW-0812">Transmembrane</keyword>
<evidence type="ECO:0000313" key="3">
    <source>
        <dbReference type="Proteomes" id="UP000789405"/>
    </source>
</evidence>
<protein>
    <submittedName>
        <fullName evidence="2">26093_t:CDS:1</fullName>
    </submittedName>
</protein>
<keyword evidence="3" id="KW-1185">Reference proteome</keyword>
<dbReference type="AlphaFoldDB" id="A0A9N9H5X8"/>